<proteinExistence type="inferred from homology"/>
<sequence length="665" mass="73425">MSSTEFGDISFDLPKNQSNVIKVIGVGGGGSNAINHMFQLGIKGVDFVVCNTDAQALENSAVPNKIQLGVSLTEGLGAGANPSIGEQAAVESFDEIKQMLDVNTKMVFITAGMGGGTGTGAAPVIAKQAKDMDILTVGIVTIPFQFEGKMRNEQAQLGVEKLRSHVDSLIVINNNKLREVYGNLGFKAGFSKADEVLATASRGIAEVITHHYTQNIDLRDAKTVLSNSGTAIMGSASASGADRANDAIRKALDSPLLNDNKITGAQNVLLLIVSGSEEITIDEIGEINDHIQAEAGHSANIIMGVGEDEALDDAISVTIIATGFNVEQQDEIVNTETKKIIHTLEDEQKAEHELTPKKTGYYSPALEDKAEAPQEQKEEPKEQKIVHTLDDEVEEVDEVGNIAPKREEKKENPLYTPPFAKKMDVVYEEIDPEDFIINDTSEEVQEMEMHTPEEQPSENEDQIMFTFDFPINEEKKEPSRQAAPQERRTEAKREEEAHGARETRNIEVNEPVEIVPVTENSAKGVKRYSLDDYMEFEQKLESSKPAKKEEPKDETIAFEKKTVAPEPEKQAPADDEDPFNNPISEMLIERAAERRAKMKEFNYKFRSNAAQIDEIEKQPAYKRQGVDLDHSKPGEGKLSRTSIGKDDNDDLQFRRNNSFLHDNVD</sequence>
<feature type="compositionally biased region" description="Polar residues" evidence="7">
    <location>
        <begin position="654"/>
        <end position="665"/>
    </location>
</feature>
<dbReference type="Pfam" id="PF00091">
    <property type="entry name" value="Tubulin"/>
    <property type="match status" value="1"/>
</dbReference>
<evidence type="ECO:0000313" key="10">
    <source>
        <dbReference type="EMBL" id="MDT0642399.1"/>
    </source>
</evidence>
<gene>
    <name evidence="4 10" type="primary">ftsZ</name>
    <name evidence="10" type="ORF">RM553_06085</name>
</gene>
<dbReference type="EMBL" id="JAVRHQ010000005">
    <property type="protein sequence ID" value="MDT0642399.1"/>
    <property type="molecule type" value="Genomic_DNA"/>
</dbReference>
<feature type="region of interest" description="Disordered" evidence="7">
    <location>
        <begin position="444"/>
        <end position="581"/>
    </location>
</feature>
<evidence type="ECO:0000313" key="11">
    <source>
        <dbReference type="Proteomes" id="UP001262889"/>
    </source>
</evidence>
<keyword evidence="4 6" id="KW-0717">Septation</keyword>
<dbReference type="PROSITE" id="PS01134">
    <property type="entry name" value="FTSZ_1"/>
    <property type="match status" value="1"/>
</dbReference>
<dbReference type="InterPro" id="IPR037103">
    <property type="entry name" value="Tubulin/FtsZ-like_C"/>
</dbReference>
<feature type="domain" description="Tubulin/FtsZ 2-layer sandwich" evidence="9">
    <location>
        <begin position="215"/>
        <end position="333"/>
    </location>
</feature>
<dbReference type="InterPro" id="IPR020805">
    <property type="entry name" value="Cell_div_FtsZ_CS"/>
</dbReference>
<protein>
    <recommendedName>
        <fullName evidence="4 5">Cell division protein FtsZ</fullName>
    </recommendedName>
</protein>
<dbReference type="InterPro" id="IPR018316">
    <property type="entry name" value="Tubulin/FtsZ_2-layer-sand-dom"/>
</dbReference>
<keyword evidence="4 6" id="KW-0132">Cell division</keyword>
<dbReference type="InterPro" id="IPR036525">
    <property type="entry name" value="Tubulin/FtsZ_GTPase_sf"/>
</dbReference>
<dbReference type="RefSeq" id="WP_311534065.1">
    <property type="nucleotide sequence ID" value="NZ_JAVRHQ010000005.1"/>
</dbReference>
<keyword evidence="3 4" id="KW-0342">GTP-binding</keyword>
<feature type="binding site" evidence="4">
    <location>
        <position position="194"/>
    </location>
    <ligand>
        <name>GTP</name>
        <dbReference type="ChEBI" id="CHEBI:37565"/>
    </ligand>
</feature>
<dbReference type="Proteomes" id="UP001262889">
    <property type="component" value="Unassembled WGS sequence"/>
</dbReference>
<evidence type="ECO:0000256" key="1">
    <source>
        <dbReference type="ARBA" id="ARBA00009690"/>
    </source>
</evidence>
<dbReference type="InterPro" id="IPR024757">
    <property type="entry name" value="FtsZ_C"/>
</dbReference>
<evidence type="ECO:0000256" key="2">
    <source>
        <dbReference type="ARBA" id="ARBA00022741"/>
    </source>
</evidence>
<feature type="compositionally biased region" description="Basic and acidic residues" evidence="7">
    <location>
        <begin position="472"/>
        <end position="507"/>
    </location>
</feature>
<name>A0ABU3C7T0_9FLAO</name>
<accession>A0ABU3C7T0</accession>
<dbReference type="SMART" id="SM00864">
    <property type="entry name" value="Tubulin"/>
    <property type="match status" value="1"/>
</dbReference>
<dbReference type="Gene3D" id="3.40.50.1440">
    <property type="entry name" value="Tubulin/FtsZ, GTPase domain"/>
    <property type="match status" value="1"/>
</dbReference>
<comment type="function">
    <text evidence="4 6">Essential cell division protein that forms a contractile ring structure (Z ring) at the future cell division site. The regulation of the ring assembly controls the timing and the location of cell division. One of the functions of the FtsZ ring is to recruit other cell division proteins to the septum to produce a new cell wall between the dividing cells. Binds GTP and shows GTPase activity.</text>
</comment>
<feature type="binding site" evidence="4">
    <location>
        <begin position="116"/>
        <end position="118"/>
    </location>
    <ligand>
        <name>GTP</name>
        <dbReference type="ChEBI" id="CHEBI:37565"/>
    </ligand>
</feature>
<keyword evidence="2 4" id="KW-0547">Nucleotide-binding</keyword>
<dbReference type="InterPro" id="IPR003008">
    <property type="entry name" value="Tubulin_FtsZ_GTPase"/>
</dbReference>
<reference evidence="10 11" key="1">
    <citation type="submission" date="2023-09" db="EMBL/GenBank/DDBJ databases">
        <authorList>
            <person name="Rey-Velasco X."/>
        </authorList>
    </citation>
    <scope>NUCLEOTIDE SEQUENCE [LARGE SCALE GENOMIC DNA]</scope>
    <source>
        <strain evidence="10 11">F363</strain>
    </source>
</reference>
<feature type="compositionally biased region" description="Basic and acidic residues" evidence="7">
    <location>
        <begin position="614"/>
        <end position="646"/>
    </location>
</feature>
<dbReference type="Pfam" id="PF12327">
    <property type="entry name" value="FtsZ_C"/>
    <property type="match status" value="1"/>
</dbReference>
<dbReference type="NCBIfam" id="TIGR00065">
    <property type="entry name" value="ftsZ"/>
    <property type="match status" value="1"/>
</dbReference>
<dbReference type="SUPFAM" id="SSF52490">
    <property type="entry name" value="Tubulin nucleotide-binding domain-like"/>
    <property type="match status" value="1"/>
</dbReference>
<evidence type="ECO:0000259" key="9">
    <source>
        <dbReference type="SMART" id="SM00865"/>
    </source>
</evidence>
<keyword evidence="4" id="KW-0963">Cytoplasm</keyword>
<evidence type="ECO:0000256" key="6">
    <source>
        <dbReference type="RuleBase" id="RU000631"/>
    </source>
</evidence>
<evidence type="ECO:0000259" key="8">
    <source>
        <dbReference type="SMART" id="SM00864"/>
    </source>
</evidence>
<dbReference type="InterPro" id="IPR045061">
    <property type="entry name" value="FtsZ/CetZ"/>
</dbReference>
<organism evidence="10 11">
    <name type="scientific">Autumnicola tepida</name>
    <dbReference type="NCBI Taxonomy" id="3075595"/>
    <lineage>
        <taxon>Bacteria</taxon>
        <taxon>Pseudomonadati</taxon>
        <taxon>Bacteroidota</taxon>
        <taxon>Flavobacteriia</taxon>
        <taxon>Flavobacteriales</taxon>
        <taxon>Flavobacteriaceae</taxon>
        <taxon>Autumnicola</taxon>
    </lineage>
</organism>
<dbReference type="GO" id="GO:0051301">
    <property type="term" value="P:cell division"/>
    <property type="evidence" value="ECO:0007669"/>
    <property type="project" value="UniProtKB-KW"/>
</dbReference>
<evidence type="ECO:0000256" key="5">
    <source>
        <dbReference type="NCBIfam" id="TIGR00065"/>
    </source>
</evidence>
<feature type="region of interest" description="Disordered" evidence="7">
    <location>
        <begin position="608"/>
        <end position="665"/>
    </location>
</feature>
<dbReference type="SUPFAM" id="SSF55307">
    <property type="entry name" value="Tubulin C-terminal domain-like"/>
    <property type="match status" value="1"/>
</dbReference>
<dbReference type="PROSITE" id="PS01135">
    <property type="entry name" value="FTSZ_2"/>
    <property type="match status" value="1"/>
</dbReference>
<dbReference type="Gene3D" id="3.30.1330.20">
    <property type="entry name" value="Tubulin/FtsZ, C-terminal domain"/>
    <property type="match status" value="1"/>
</dbReference>
<keyword evidence="11" id="KW-1185">Reference proteome</keyword>
<dbReference type="InterPro" id="IPR008280">
    <property type="entry name" value="Tub_FtsZ_C"/>
</dbReference>
<keyword evidence="4 6" id="KW-0131">Cell cycle</keyword>
<dbReference type="PANTHER" id="PTHR30314:SF3">
    <property type="entry name" value="MITOCHONDRIAL DIVISION PROTEIN FSZA"/>
    <property type="match status" value="1"/>
</dbReference>
<comment type="caution">
    <text evidence="10">The sequence shown here is derived from an EMBL/GenBank/DDBJ whole genome shotgun (WGS) entry which is preliminary data.</text>
</comment>
<dbReference type="HAMAP" id="MF_00909">
    <property type="entry name" value="FtsZ"/>
    <property type="match status" value="1"/>
</dbReference>
<dbReference type="PRINTS" id="PR00423">
    <property type="entry name" value="CELLDVISFTSZ"/>
</dbReference>
<evidence type="ECO:0000256" key="4">
    <source>
        <dbReference type="HAMAP-Rule" id="MF_00909"/>
    </source>
</evidence>
<feature type="binding site" evidence="4">
    <location>
        <position position="147"/>
    </location>
    <ligand>
        <name>GTP</name>
        <dbReference type="ChEBI" id="CHEBI:37565"/>
    </ligand>
</feature>
<feature type="binding site" evidence="4">
    <location>
        <begin position="28"/>
        <end position="32"/>
    </location>
    <ligand>
        <name>GTP</name>
        <dbReference type="ChEBI" id="CHEBI:37565"/>
    </ligand>
</feature>
<dbReference type="CDD" id="cd02201">
    <property type="entry name" value="FtsZ_type1"/>
    <property type="match status" value="1"/>
</dbReference>
<feature type="compositionally biased region" description="Basic and acidic residues" evidence="7">
    <location>
        <begin position="536"/>
        <end position="572"/>
    </location>
</feature>
<comment type="similarity">
    <text evidence="1 4 6">Belongs to the FtsZ family.</text>
</comment>
<feature type="domain" description="Tubulin/FtsZ GTPase" evidence="8">
    <location>
        <begin position="20"/>
        <end position="212"/>
    </location>
</feature>
<comment type="subunit">
    <text evidence="4">Homodimer. Polymerizes to form a dynamic ring structure in a strictly GTP-dependent manner. Interacts directly with several other division proteins.</text>
</comment>
<feature type="binding site" evidence="4">
    <location>
        <position position="151"/>
    </location>
    <ligand>
        <name>GTP</name>
        <dbReference type="ChEBI" id="CHEBI:37565"/>
    </ligand>
</feature>
<comment type="subcellular location">
    <subcellularLocation>
        <location evidence="4">Cytoplasm</location>
    </subcellularLocation>
    <text evidence="4">Assembles at midcell at the inner surface of the cytoplasmic membrane.</text>
</comment>
<evidence type="ECO:0000256" key="3">
    <source>
        <dbReference type="ARBA" id="ARBA00023134"/>
    </source>
</evidence>
<dbReference type="SMART" id="SM00865">
    <property type="entry name" value="Tubulin_C"/>
    <property type="match status" value="1"/>
</dbReference>
<evidence type="ECO:0000256" key="7">
    <source>
        <dbReference type="SAM" id="MobiDB-lite"/>
    </source>
</evidence>
<feature type="compositionally biased region" description="Low complexity" evidence="7">
    <location>
        <begin position="508"/>
        <end position="520"/>
    </location>
</feature>
<dbReference type="PANTHER" id="PTHR30314">
    <property type="entry name" value="CELL DIVISION PROTEIN FTSZ-RELATED"/>
    <property type="match status" value="1"/>
</dbReference>
<dbReference type="InterPro" id="IPR000158">
    <property type="entry name" value="Cell_div_FtsZ"/>
</dbReference>